<proteinExistence type="predicted"/>
<sequence>MAASIAKSRFPVAIPVAAIFSGGVSPEASSSPATTTFVAATVASP</sequence>
<protein>
    <submittedName>
        <fullName evidence="1">Uncharacterized protein</fullName>
    </submittedName>
</protein>
<dbReference type="Proteomes" id="UP001187192">
    <property type="component" value="Unassembled WGS sequence"/>
</dbReference>
<dbReference type="AlphaFoldDB" id="A0AA88ATP6"/>
<dbReference type="Gramene" id="FCD_00033676-RA">
    <property type="protein sequence ID" value="FCD_00033676-RA:cds"/>
    <property type="gene ID" value="FCD_00033676"/>
</dbReference>
<accession>A0AA88ATP6</accession>
<dbReference type="EMBL" id="BTGU01000035">
    <property type="protein sequence ID" value="GMN50971.1"/>
    <property type="molecule type" value="Genomic_DNA"/>
</dbReference>
<evidence type="ECO:0000313" key="2">
    <source>
        <dbReference type="Proteomes" id="UP001187192"/>
    </source>
</evidence>
<name>A0AA88ATP6_FICCA</name>
<reference evidence="1" key="1">
    <citation type="submission" date="2023-07" db="EMBL/GenBank/DDBJ databases">
        <title>draft genome sequence of fig (Ficus carica).</title>
        <authorList>
            <person name="Takahashi T."/>
            <person name="Nishimura K."/>
        </authorList>
    </citation>
    <scope>NUCLEOTIDE SEQUENCE</scope>
</reference>
<gene>
    <name evidence="1" type="ORF">TIFTF001_020141</name>
</gene>
<organism evidence="1 2">
    <name type="scientific">Ficus carica</name>
    <name type="common">Common fig</name>
    <dbReference type="NCBI Taxonomy" id="3494"/>
    <lineage>
        <taxon>Eukaryota</taxon>
        <taxon>Viridiplantae</taxon>
        <taxon>Streptophyta</taxon>
        <taxon>Embryophyta</taxon>
        <taxon>Tracheophyta</taxon>
        <taxon>Spermatophyta</taxon>
        <taxon>Magnoliopsida</taxon>
        <taxon>eudicotyledons</taxon>
        <taxon>Gunneridae</taxon>
        <taxon>Pentapetalae</taxon>
        <taxon>rosids</taxon>
        <taxon>fabids</taxon>
        <taxon>Rosales</taxon>
        <taxon>Moraceae</taxon>
        <taxon>Ficeae</taxon>
        <taxon>Ficus</taxon>
    </lineage>
</organism>
<keyword evidence="2" id="KW-1185">Reference proteome</keyword>
<dbReference type="Gramene" id="FCD_00029870-RA">
    <property type="protein sequence ID" value="FCD_00029870-RA:cds"/>
    <property type="gene ID" value="FCD_00029870"/>
</dbReference>
<evidence type="ECO:0000313" key="1">
    <source>
        <dbReference type="EMBL" id="GMN50971.1"/>
    </source>
</evidence>
<comment type="caution">
    <text evidence="1">The sequence shown here is derived from an EMBL/GenBank/DDBJ whole genome shotgun (WGS) entry which is preliminary data.</text>
</comment>